<name>A0A7X0KMJ6_9HYPH</name>
<keyword evidence="1 5" id="KW-1277">Toxin-antitoxin system</keyword>
<accession>A0A7X0KMJ6</accession>
<evidence type="ECO:0000256" key="3">
    <source>
        <dbReference type="ARBA" id="ARBA00022723"/>
    </source>
</evidence>
<dbReference type="Gene3D" id="3.40.50.1010">
    <property type="entry name" value="5'-nuclease"/>
    <property type="match status" value="1"/>
</dbReference>
<comment type="cofactor">
    <cofactor evidence="5">
        <name>Mg(2+)</name>
        <dbReference type="ChEBI" id="CHEBI:18420"/>
    </cofactor>
</comment>
<comment type="caution">
    <text evidence="7">The sequence shown here is derived from an EMBL/GenBank/DDBJ whole genome shotgun (WGS) entry which is preliminary data.</text>
</comment>
<dbReference type="GO" id="GO:0004540">
    <property type="term" value="F:RNA nuclease activity"/>
    <property type="evidence" value="ECO:0007669"/>
    <property type="project" value="InterPro"/>
</dbReference>
<dbReference type="GO" id="GO:0090729">
    <property type="term" value="F:toxin activity"/>
    <property type="evidence" value="ECO:0007669"/>
    <property type="project" value="UniProtKB-KW"/>
</dbReference>
<evidence type="ECO:0000259" key="6">
    <source>
        <dbReference type="Pfam" id="PF01850"/>
    </source>
</evidence>
<dbReference type="AlphaFoldDB" id="A0A7X0KMJ6"/>
<dbReference type="Proteomes" id="UP000536262">
    <property type="component" value="Unassembled WGS sequence"/>
</dbReference>
<dbReference type="EC" id="3.1.-.-" evidence="5"/>
<dbReference type="InterPro" id="IPR029060">
    <property type="entry name" value="PIN-like_dom_sf"/>
</dbReference>
<dbReference type="HAMAP" id="MF_00265">
    <property type="entry name" value="VapC_Nob1"/>
    <property type="match status" value="1"/>
</dbReference>
<evidence type="ECO:0000313" key="8">
    <source>
        <dbReference type="Proteomes" id="UP000536262"/>
    </source>
</evidence>
<sequence length="136" mass="14743">MAAPDGLLDTNILVYAFTTDPRCATAEKLLAKGCLVSVQGLNEFANVAHRKLGMSWSEIGDALTIIRTLCPRILPLDVETHAEAVAQAGRHGLSFYDALVIAAALRANCATLWSEDMQHGRIIDGRLRILNPFAVE</sequence>
<keyword evidence="5" id="KW-0460">Magnesium</keyword>
<dbReference type="RefSeq" id="WP_184700445.1">
    <property type="nucleotide sequence ID" value="NZ_BAABEG010000001.1"/>
</dbReference>
<keyword evidence="8" id="KW-1185">Reference proteome</keyword>
<comment type="function">
    <text evidence="5">Toxic component of a toxin-antitoxin (TA) system. An RNase.</text>
</comment>
<proteinExistence type="inferred from homology"/>
<evidence type="ECO:0000256" key="2">
    <source>
        <dbReference type="ARBA" id="ARBA00022722"/>
    </source>
</evidence>
<evidence type="ECO:0000256" key="4">
    <source>
        <dbReference type="ARBA" id="ARBA00022801"/>
    </source>
</evidence>
<dbReference type="InterPro" id="IPR002716">
    <property type="entry name" value="PIN_dom"/>
</dbReference>
<reference evidence="7 8" key="1">
    <citation type="submission" date="2020-08" db="EMBL/GenBank/DDBJ databases">
        <title>Genomic Encyclopedia of Type Strains, Phase IV (KMG-IV): sequencing the most valuable type-strain genomes for metagenomic binning, comparative biology and taxonomic classification.</title>
        <authorList>
            <person name="Goeker M."/>
        </authorList>
    </citation>
    <scope>NUCLEOTIDE SEQUENCE [LARGE SCALE GENOMIC DNA]</scope>
    <source>
        <strain evidence="7 8">DSM 7051</strain>
    </source>
</reference>
<feature type="binding site" evidence="5">
    <location>
        <position position="97"/>
    </location>
    <ligand>
        <name>Mg(2+)</name>
        <dbReference type="ChEBI" id="CHEBI:18420"/>
    </ligand>
</feature>
<dbReference type="GO" id="GO:0000287">
    <property type="term" value="F:magnesium ion binding"/>
    <property type="evidence" value="ECO:0007669"/>
    <property type="project" value="UniProtKB-UniRule"/>
</dbReference>
<dbReference type="GO" id="GO:0016787">
    <property type="term" value="F:hydrolase activity"/>
    <property type="evidence" value="ECO:0007669"/>
    <property type="project" value="UniProtKB-KW"/>
</dbReference>
<dbReference type="SUPFAM" id="SSF88723">
    <property type="entry name" value="PIN domain-like"/>
    <property type="match status" value="1"/>
</dbReference>
<organism evidence="7 8">
    <name type="scientific">Aminobacter aganoensis</name>
    <dbReference type="NCBI Taxonomy" id="83264"/>
    <lineage>
        <taxon>Bacteria</taxon>
        <taxon>Pseudomonadati</taxon>
        <taxon>Pseudomonadota</taxon>
        <taxon>Alphaproteobacteria</taxon>
        <taxon>Hyphomicrobiales</taxon>
        <taxon>Phyllobacteriaceae</taxon>
        <taxon>Aminobacter</taxon>
    </lineage>
</organism>
<evidence type="ECO:0000256" key="1">
    <source>
        <dbReference type="ARBA" id="ARBA00022649"/>
    </source>
</evidence>
<dbReference type="EMBL" id="JACHOU010000011">
    <property type="protein sequence ID" value="MBB6356143.1"/>
    <property type="molecule type" value="Genomic_DNA"/>
</dbReference>
<feature type="binding site" evidence="5">
    <location>
        <position position="9"/>
    </location>
    <ligand>
        <name>Mg(2+)</name>
        <dbReference type="ChEBI" id="CHEBI:18420"/>
    </ligand>
</feature>
<evidence type="ECO:0000313" key="7">
    <source>
        <dbReference type="EMBL" id="MBB6356143.1"/>
    </source>
</evidence>
<dbReference type="CDD" id="cd18692">
    <property type="entry name" value="PIN_VapC-like"/>
    <property type="match status" value="1"/>
</dbReference>
<keyword evidence="3 5" id="KW-0479">Metal-binding</keyword>
<protein>
    <recommendedName>
        <fullName evidence="5">Ribonuclease VapC</fullName>
        <shortName evidence="5">RNase VapC</shortName>
        <ecNumber evidence="5">3.1.-.-</ecNumber>
    </recommendedName>
    <alternativeName>
        <fullName evidence="5">Toxin VapC</fullName>
    </alternativeName>
</protein>
<gene>
    <name evidence="5" type="primary">vapC</name>
    <name evidence="7" type="ORF">GGR00_003948</name>
</gene>
<keyword evidence="4 5" id="KW-0378">Hydrolase</keyword>
<dbReference type="InterPro" id="IPR022907">
    <property type="entry name" value="VapC_family"/>
</dbReference>
<evidence type="ECO:0000256" key="5">
    <source>
        <dbReference type="HAMAP-Rule" id="MF_00265"/>
    </source>
</evidence>
<dbReference type="Pfam" id="PF01850">
    <property type="entry name" value="PIN"/>
    <property type="match status" value="1"/>
</dbReference>
<feature type="domain" description="PIN" evidence="6">
    <location>
        <begin position="7"/>
        <end position="118"/>
    </location>
</feature>
<keyword evidence="2 5" id="KW-0540">Nuclease</keyword>
<keyword evidence="5" id="KW-0800">Toxin</keyword>
<comment type="similarity">
    <text evidence="5">Belongs to the PINc/VapC protein family.</text>
</comment>